<dbReference type="GO" id="GO:0043115">
    <property type="term" value="F:precorrin-2 dehydrogenase activity"/>
    <property type="evidence" value="ECO:0007669"/>
    <property type="project" value="UniProtKB-EC"/>
</dbReference>
<dbReference type="Pfam" id="PF14824">
    <property type="entry name" value="Sirohm_synth_M"/>
    <property type="match status" value="1"/>
</dbReference>
<dbReference type="PANTHER" id="PTHR35330">
    <property type="entry name" value="SIROHEME BIOSYNTHESIS PROTEIN MET8"/>
    <property type="match status" value="1"/>
</dbReference>
<dbReference type="EC" id="1.3.1.76" evidence="2"/>
<organism evidence="8 9">
    <name type="scientific">Rubrobacter xylanophilus</name>
    <dbReference type="NCBI Taxonomy" id="49319"/>
    <lineage>
        <taxon>Bacteria</taxon>
        <taxon>Bacillati</taxon>
        <taxon>Actinomycetota</taxon>
        <taxon>Rubrobacteria</taxon>
        <taxon>Rubrobacterales</taxon>
        <taxon>Rubrobacteraceae</taxon>
        <taxon>Rubrobacter</taxon>
    </lineage>
</organism>
<dbReference type="GO" id="GO:0004325">
    <property type="term" value="F:ferrochelatase activity"/>
    <property type="evidence" value="ECO:0007669"/>
    <property type="project" value="InterPro"/>
</dbReference>
<evidence type="ECO:0000256" key="6">
    <source>
        <dbReference type="ARBA" id="ARBA00047561"/>
    </source>
</evidence>
<evidence type="ECO:0000256" key="1">
    <source>
        <dbReference type="ARBA" id="ARBA00005010"/>
    </source>
</evidence>
<sequence>MLDFRARRRAFGHDLWEKKIRSDNSVLYPVFLNLQGRRCVLVGAGGVATRKARRLLQARAEVVVVAPEVSPELEGLAHEVHRRPYRTGDLEGAFVAFAATGSREVNEAVAREGRRLGVPVNVADDPGGGDFALPSALRRGRLQVAVSTGGASPALAREIRRRLEGLFGPEWAGIVEELWRARRDGRAPDGRLEEEVSRCLSRLRA</sequence>
<evidence type="ECO:0000313" key="8">
    <source>
        <dbReference type="EMBL" id="BBL79376.1"/>
    </source>
</evidence>
<evidence type="ECO:0000256" key="5">
    <source>
        <dbReference type="ARBA" id="ARBA00023244"/>
    </source>
</evidence>
<dbReference type="UniPathway" id="UPA00262">
    <property type="reaction ID" value="UER00222"/>
</dbReference>
<evidence type="ECO:0000313" key="9">
    <source>
        <dbReference type="Proteomes" id="UP000318065"/>
    </source>
</evidence>
<proteinExistence type="predicted"/>
<evidence type="ECO:0000256" key="2">
    <source>
        <dbReference type="ARBA" id="ARBA00012400"/>
    </source>
</evidence>
<dbReference type="NCBIfam" id="TIGR01470">
    <property type="entry name" value="cysG_Nterm"/>
    <property type="match status" value="1"/>
</dbReference>
<feature type="domain" description="Siroheme synthase central" evidence="7">
    <location>
        <begin position="139"/>
        <end position="165"/>
    </location>
</feature>
<keyword evidence="5" id="KW-0627">Porphyrin biosynthesis</keyword>
<keyword evidence="4" id="KW-0520">NAD</keyword>
<comment type="catalytic activity">
    <reaction evidence="6">
        <text>precorrin-2 + NAD(+) = sirohydrochlorin + NADH + 2 H(+)</text>
        <dbReference type="Rhea" id="RHEA:15613"/>
        <dbReference type="ChEBI" id="CHEBI:15378"/>
        <dbReference type="ChEBI" id="CHEBI:57540"/>
        <dbReference type="ChEBI" id="CHEBI:57945"/>
        <dbReference type="ChEBI" id="CHEBI:58351"/>
        <dbReference type="ChEBI" id="CHEBI:58827"/>
        <dbReference type="EC" id="1.3.1.76"/>
    </reaction>
</comment>
<dbReference type="Proteomes" id="UP000318065">
    <property type="component" value="Chromosome"/>
</dbReference>
<evidence type="ECO:0000256" key="4">
    <source>
        <dbReference type="ARBA" id="ARBA00023027"/>
    </source>
</evidence>
<dbReference type="GO" id="GO:0019354">
    <property type="term" value="P:siroheme biosynthetic process"/>
    <property type="evidence" value="ECO:0007669"/>
    <property type="project" value="UniProtKB-UniPathway"/>
</dbReference>
<protein>
    <recommendedName>
        <fullName evidence="2">precorrin-2 dehydrogenase</fullName>
        <ecNumber evidence="2">1.3.1.76</ecNumber>
    </recommendedName>
</protein>
<evidence type="ECO:0000259" key="7">
    <source>
        <dbReference type="Pfam" id="PF14824"/>
    </source>
</evidence>
<dbReference type="EMBL" id="AP019791">
    <property type="protein sequence ID" value="BBL79376.1"/>
    <property type="molecule type" value="Genomic_DNA"/>
</dbReference>
<dbReference type="InterPro" id="IPR006367">
    <property type="entry name" value="Sirohaem_synthase_N"/>
</dbReference>
<accession>A0A510HHA5</accession>
<dbReference type="Gene3D" id="3.40.50.720">
    <property type="entry name" value="NAD(P)-binding Rossmann-like Domain"/>
    <property type="match status" value="1"/>
</dbReference>
<keyword evidence="9" id="KW-1185">Reference proteome</keyword>
<dbReference type="SUPFAM" id="SSF51735">
    <property type="entry name" value="NAD(P)-binding Rossmann-fold domains"/>
    <property type="match status" value="1"/>
</dbReference>
<dbReference type="Pfam" id="PF13241">
    <property type="entry name" value="NAD_binding_7"/>
    <property type="match status" value="1"/>
</dbReference>
<name>A0A510HHA5_9ACTN</name>
<dbReference type="AlphaFoldDB" id="A0A510HHA5"/>
<dbReference type="PANTHER" id="PTHR35330:SF1">
    <property type="entry name" value="SIROHEME BIOSYNTHESIS PROTEIN MET8"/>
    <property type="match status" value="1"/>
</dbReference>
<dbReference type="InterPro" id="IPR036291">
    <property type="entry name" value="NAD(P)-bd_dom_sf"/>
</dbReference>
<dbReference type="InterPro" id="IPR028161">
    <property type="entry name" value="Met8-like"/>
</dbReference>
<dbReference type="Gene3D" id="3.30.160.110">
    <property type="entry name" value="Siroheme synthase, domain 2"/>
    <property type="match status" value="1"/>
</dbReference>
<dbReference type="SUPFAM" id="SSF75615">
    <property type="entry name" value="Siroheme synthase middle domains-like"/>
    <property type="match status" value="1"/>
</dbReference>
<evidence type="ECO:0000256" key="3">
    <source>
        <dbReference type="ARBA" id="ARBA00023002"/>
    </source>
</evidence>
<gene>
    <name evidence="8" type="ORF">RxyAA322_12300</name>
</gene>
<reference evidence="8" key="1">
    <citation type="journal article" date="2019" name="Microbiol. Resour. Announc.">
        <title>Complete Genome Sequence of Rubrobacter xylanophilus Strain AA3-22, Isolated from Arima Onsen in Japan.</title>
        <authorList>
            <person name="Tomariguchi N."/>
            <person name="Miyazaki K."/>
        </authorList>
    </citation>
    <scope>NUCLEOTIDE SEQUENCE [LARGE SCALE GENOMIC DNA]</scope>
    <source>
        <strain evidence="8">AA3-22</strain>
    </source>
</reference>
<keyword evidence="3" id="KW-0560">Oxidoreductase</keyword>
<comment type="pathway">
    <text evidence="1">Porphyrin-containing compound metabolism; siroheme biosynthesis; sirohydrochlorin from precorrin-2: step 1/1.</text>
</comment>
<dbReference type="InterPro" id="IPR028281">
    <property type="entry name" value="Sirohaem_synthase_central"/>
</dbReference>